<dbReference type="InterPro" id="IPR000182">
    <property type="entry name" value="GNAT_dom"/>
</dbReference>
<dbReference type="PANTHER" id="PTHR43415:SF3">
    <property type="entry name" value="GNAT-FAMILY ACETYLTRANSFERASE"/>
    <property type="match status" value="1"/>
</dbReference>
<dbReference type="Proteomes" id="UP000184310">
    <property type="component" value="Unassembled WGS sequence"/>
</dbReference>
<keyword evidence="3" id="KW-1185">Reference proteome</keyword>
<dbReference type="GO" id="GO:0016747">
    <property type="term" value="F:acyltransferase activity, transferring groups other than amino-acyl groups"/>
    <property type="evidence" value="ECO:0007669"/>
    <property type="project" value="InterPro"/>
</dbReference>
<dbReference type="PANTHER" id="PTHR43415">
    <property type="entry name" value="SPERMIDINE N(1)-ACETYLTRANSFERASE"/>
    <property type="match status" value="1"/>
</dbReference>
<evidence type="ECO:0000259" key="1">
    <source>
        <dbReference type="PROSITE" id="PS51186"/>
    </source>
</evidence>
<dbReference type="CDD" id="cd04301">
    <property type="entry name" value="NAT_SF"/>
    <property type="match status" value="1"/>
</dbReference>
<feature type="domain" description="N-acetyltransferase" evidence="1">
    <location>
        <begin position="11"/>
        <end position="173"/>
    </location>
</feature>
<dbReference type="RefSeq" id="WP_072986022.1">
    <property type="nucleotide sequence ID" value="NZ_FQZB01000006.1"/>
</dbReference>
<dbReference type="SUPFAM" id="SSF55729">
    <property type="entry name" value="Acyl-CoA N-acyltransferases (Nat)"/>
    <property type="match status" value="1"/>
</dbReference>
<keyword evidence="2" id="KW-0808">Transferase</keyword>
<proteinExistence type="predicted"/>
<dbReference type="InterPro" id="IPR016181">
    <property type="entry name" value="Acyl_CoA_acyltransferase"/>
</dbReference>
<dbReference type="PROSITE" id="PS51186">
    <property type="entry name" value="GNAT"/>
    <property type="match status" value="1"/>
</dbReference>
<dbReference type="STRING" id="1121302.SAMN02745163_01467"/>
<organism evidence="2 3">
    <name type="scientific">Clostridium cavendishii DSM 21758</name>
    <dbReference type="NCBI Taxonomy" id="1121302"/>
    <lineage>
        <taxon>Bacteria</taxon>
        <taxon>Bacillati</taxon>
        <taxon>Bacillota</taxon>
        <taxon>Clostridia</taxon>
        <taxon>Eubacteriales</taxon>
        <taxon>Clostridiaceae</taxon>
        <taxon>Clostridium</taxon>
    </lineage>
</organism>
<evidence type="ECO:0000313" key="2">
    <source>
        <dbReference type="EMBL" id="SHJ16552.1"/>
    </source>
</evidence>
<sequence length="177" mass="20192">MKKFLSHNNEIILRKACAEDAINLNNFFKSVSLETSHFGLEPDEVTFTNKQQELIINKFSQADNALLLIATLNNKIIGALSFGVGPSKKFQHVGEFGVDVLKDYWNLGVATELIKLLINWAKENKSIYKLNLRVRSDNENALHLYKKLGFKEEGILKNEMMCNGVLYDLINMRLMVN</sequence>
<dbReference type="OrthoDB" id="948250at2"/>
<accession>A0A1M6H340</accession>
<dbReference type="EMBL" id="FQZB01000006">
    <property type="protein sequence ID" value="SHJ16552.1"/>
    <property type="molecule type" value="Genomic_DNA"/>
</dbReference>
<reference evidence="2 3" key="1">
    <citation type="submission" date="2016-11" db="EMBL/GenBank/DDBJ databases">
        <authorList>
            <person name="Jaros S."/>
            <person name="Januszkiewicz K."/>
            <person name="Wedrychowicz H."/>
        </authorList>
    </citation>
    <scope>NUCLEOTIDE SEQUENCE [LARGE SCALE GENOMIC DNA]</scope>
    <source>
        <strain evidence="2 3">DSM 21758</strain>
    </source>
</reference>
<dbReference type="AlphaFoldDB" id="A0A1M6H340"/>
<gene>
    <name evidence="2" type="ORF">SAMN02745163_01467</name>
</gene>
<name>A0A1M6H340_9CLOT</name>
<dbReference type="Gene3D" id="3.40.630.30">
    <property type="match status" value="1"/>
</dbReference>
<protein>
    <submittedName>
        <fullName evidence="2">Protein N-acetyltransferase, RimJ/RimL family</fullName>
    </submittedName>
</protein>
<dbReference type="Pfam" id="PF00583">
    <property type="entry name" value="Acetyltransf_1"/>
    <property type="match status" value="1"/>
</dbReference>
<evidence type="ECO:0000313" key="3">
    <source>
        <dbReference type="Proteomes" id="UP000184310"/>
    </source>
</evidence>